<evidence type="ECO:0000256" key="1">
    <source>
        <dbReference type="SAM" id="MobiDB-lite"/>
    </source>
</evidence>
<dbReference type="EMBL" id="SSOP01000214">
    <property type="protein sequence ID" value="KAB5589938.1"/>
    <property type="molecule type" value="Genomic_DNA"/>
</dbReference>
<keyword evidence="4" id="KW-1185">Reference proteome</keyword>
<sequence length="400" mass="43493">MAGIKANFSSIHVLFFTFTPLITASIFYAANGKYPVPFIDALFNCVSAITVTGLATVDLSKLTGFQQAILFVQMCMGSPVVVSWIIVYTRRRFFQNKLSHIIAEELKRERQGGIIAAMRERTISISRSLSRDHNNSTNPPSDPPEKTSTRPRLFRRLANRMHHRDSPNKSPSSTVSGAATPSSNVTKRKAGLAQRLRTDMIRRIETAPQRVNPMGGIGGVVVSDDGGKGKGREHEPDGHHYEEKHDGGEVYQVATGSSGSRTRYGSNNSPNHESQPLPATPGARTDLDAFDDMSGDVSRSMNGTISTPTRPGYDVPPPQMILSPPTADGFYSAPSVESPRPMSDTGSGILRRTETYNDGDTVTDEDAATHPESHGTHGLIPRSGSRDQFITDVDDANSPR</sequence>
<dbReference type="AlphaFoldDB" id="A0A5N5QEQ5"/>
<feature type="transmembrane region" description="Helical" evidence="2">
    <location>
        <begin position="69"/>
        <end position="88"/>
    </location>
</feature>
<feature type="transmembrane region" description="Helical" evidence="2">
    <location>
        <begin position="36"/>
        <end position="57"/>
    </location>
</feature>
<protein>
    <submittedName>
        <fullName evidence="3">Uncharacterized protein</fullName>
    </submittedName>
</protein>
<dbReference type="PANTHER" id="PTHR31064">
    <property type="entry name" value="POTASSIUM TRANSPORT PROTEIN DDB_G0292412-RELATED"/>
    <property type="match status" value="1"/>
</dbReference>
<dbReference type="PANTHER" id="PTHR31064:SF30">
    <property type="entry name" value="HIGH-AFFINITY POTASSIUM TRANSPORT PROTEIN-RELATED"/>
    <property type="match status" value="1"/>
</dbReference>
<feature type="compositionally biased region" description="Basic residues" evidence="1">
    <location>
        <begin position="152"/>
        <end position="163"/>
    </location>
</feature>
<dbReference type="GO" id="GO:1990573">
    <property type="term" value="P:potassium ion import across plasma membrane"/>
    <property type="evidence" value="ECO:0007669"/>
    <property type="project" value="TreeGrafter"/>
</dbReference>
<accession>A0A5N5QEQ5</accession>
<feature type="region of interest" description="Disordered" evidence="1">
    <location>
        <begin position="299"/>
        <end position="400"/>
    </location>
</feature>
<organism evidence="3 4">
    <name type="scientific">Ceratobasidium theobromae</name>
    <dbReference type="NCBI Taxonomy" id="1582974"/>
    <lineage>
        <taxon>Eukaryota</taxon>
        <taxon>Fungi</taxon>
        <taxon>Dikarya</taxon>
        <taxon>Basidiomycota</taxon>
        <taxon>Agaricomycotina</taxon>
        <taxon>Agaricomycetes</taxon>
        <taxon>Cantharellales</taxon>
        <taxon>Ceratobasidiaceae</taxon>
        <taxon>Ceratobasidium</taxon>
    </lineage>
</organism>
<feature type="compositionally biased region" description="Basic and acidic residues" evidence="1">
    <location>
        <begin position="225"/>
        <end position="248"/>
    </location>
</feature>
<feature type="compositionally biased region" description="Basic and acidic residues" evidence="1">
    <location>
        <begin position="196"/>
        <end position="205"/>
    </location>
</feature>
<dbReference type="GO" id="GO:0140107">
    <property type="term" value="F:high-affinity potassium ion transmembrane transporter activity"/>
    <property type="evidence" value="ECO:0007669"/>
    <property type="project" value="TreeGrafter"/>
</dbReference>
<feature type="compositionally biased region" description="Low complexity" evidence="1">
    <location>
        <begin position="255"/>
        <end position="269"/>
    </location>
</feature>
<proteinExistence type="predicted"/>
<dbReference type="InterPro" id="IPR051143">
    <property type="entry name" value="TrkH_K-transport"/>
</dbReference>
<dbReference type="OrthoDB" id="9999863at2759"/>
<reference evidence="3 4" key="1">
    <citation type="journal article" date="2019" name="Fungal Biol. Biotechnol.">
        <title>Draft genome sequence of fastidious pathogen Ceratobasidium theobromae, which causes vascular-streak dieback in Theobroma cacao.</title>
        <authorList>
            <person name="Ali S.S."/>
            <person name="Asman A."/>
            <person name="Shao J."/>
            <person name="Firmansyah A.P."/>
            <person name="Susilo A.W."/>
            <person name="Rosmana A."/>
            <person name="McMahon P."/>
            <person name="Junaid M."/>
            <person name="Guest D."/>
            <person name="Kheng T.Y."/>
            <person name="Meinhardt L.W."/>
            <person name="Bailey B.A."/>
        </authorList>
    </citation>
    <scope>NUCLEOTIDE SEQUENCE [LARGE SCALE GENOMIC DNA]</scope>
    <source>
        <strain evidence="3 4">CT2</strain>
    </source>
</reference>
<feature type="compositionally biased region" description="Polar residues" evidence="1">
    <location>
        <begin position="299"/>
        <end position="309"/>
    </location>
</feature>
<feature type="compositionally biased region" description="Polar residues" evidence="1">
    <location>
        <begin position="168"/>
        <end position="185"/>
    </location>
</feature>
<keyword evidence="2" id="KW-0812">Transmembrane</keyword>
<keyword evidence="2" id="KW-1133">Transmembrane helix</keyword>
<dbReference type="Proteomes" id="UP000383932">
    <property type="component" value="Unassembled WGS sequence"/>
</dbReference>
<dbReference type="GO" id="GO:0030007">
    <property type="term" value="P:intracellular potassium ion homeostasis"/>
    <property type="evidence" value="ECO:0007669"/>
    <property type="project" value="TreeGrafter"/>
</dbReference>
<evidence type="ECO:0000256" key="2">
    <source>
        <dbReference type="SAM" id="Phobius"/>
    </source>
</evidence>
<feature type="region of interest" description="Disordered" evidence="1">
    <location>
        <begin position="126"/>
        <end position="286"/>
    </location>
</feature>
<comment type="caution">
    <text evidence="3">The sequence shown here is derived from an EMBL/GenBank/DDBJ whole genome shotgun (WGS) entry which is preliminary data.</text>
</comment>
<keyword evidence="2" id="KW-0472">Membrane</keyword>
<feature type="transmembrane region" description="Helical" evidence="2">
    <location>
        <begin position="12"/>
        <end position="30"/>
    </location>
</feature>
<dbReference type="GO" id="GO:0005886">
    <property type="term" value="C:plasma membrane"/>
    <property type="evidence" value="ECO:0007669"/>
    <property type="project" value="TreeGrafter"/>
</dbReference>
<name>A0A5N5QEQ5_9AGAM</name>
<evidence type="ECO:0000313" key="3">
    <source>
        <dbReference type="EMBL" id="KAB5589938.1"/>
    </source>
</evidence>
<evidence type="ECO:0000313" key="4">
    <source>
        <dbReference type="Proteomes" id="UP000383932"/>
    </source>
</evidence>
<gene>
    <name evidence="3" type="ORF">CTheo_6616</name>
</gene>